<dbReference type="InterPro" id="IPR041916">
    <property type="entry name" value="Anti_sigma_zinc_sf"/>
</dbReference>
<proteinExistence type="predicted"/>
<gene>
    <name evidence="1" type="ORF">NITGR_10048</name>
</gene>
<sequence length="89" mass="10208">MRFMKIRCEDTSPLISEMMDHTLPLSKRLRVALHLALCRMCRAYQRQLKTVRVLAQGLGREDTPLGPQVTMSEDCRESLKAALQKHQGL</sequence>
<organism evidence="1 2">
    <name type="scientific">Nitrospina gracilis (strain 3/211)</name>
    <dbReference type="NCBI Taxonomy" id="1266370"/>
    <lineage>
        <taxon>Bacteria</taxon>
        <taxon>Pseudomonadati</taxon>
        <taxon>Nitrospinota/Tectimicrobiota group</taxon>
        <taxon>Nitrospinota</taxon>
        <taxon>Nitrospinia</taxon>
        <taxon>Nitrospinales</taxon>
        <taxon>Nitrospinaceae</taxon>
        <taxon>Nitrospina</taxon>
    </lineage>
</organism>
<dbReference type="AlphaFoldDB" id="M1YFI8"/>
<name>M1YFI8_NITG3</name>
<evidence type="ECO:0000313" key="1">
    <source>
        <dbReference type="EMBL" id="CCQ89191.1"/>
    </source>
</evidence>
<dbReference type="InParanoid" id="M1YFI8"/>
<evidence type="ECO:0008006" key="3">
    <source>
        <dbReference type="Google" id="ProtNLM"/>
    </source>
</evidence>
<dbReference type="HOGENOM" id="CLU_2451607_0_0_0"/>
<dbReference type="Gene3D" id="1.10.10.1320">
    <property type="entry name" value="Anti-sigma factor, zinc-finger domain"/>
    <property type="match status" value="1"/>
</dbReference>
<evidence type="ECO:0000313" key="2">
    <source>
        <dbReference type="Proteomes" id="UP000011704"/>
    </source>
</evidence>
<dbReference type="EMBL" id="CAQJ01000001">
    <property type="protein sequence ID" value="CCQ89191.1"/>
    <property type="molecule type" value="Genomic_DNA"/>
</dbReference>
<dbReference type="Proteomes" id="UP000011704">
    <property type="component" value="Unassembled WGS sequence"/>
</dbReference>
<accession>M1YFI8</accession>
<dbReference type="STRING" id="1266370.NITGR_10048"/>
<reference evidence="1 2" key="1">
    <citation type="journal article" date="2013" name="Front. Microbiol.">
        <title>The genome of Nitrospina gracilis illuminates the metabolism and evolution of the major marine nitrite oxidizer.</title>
        <authorList>
            <person name="Luecker S."/>
            <person name="Nowka B."/>
            <person name="Rattei T."/>
            <person name="Spieck E."/>
            <person name="and Daims H."/>
        </authorList>
    </citation>
    <scope>NUCLEOTIDE SEQUENCE [LARGE SCALE GENOMIC DNA]</scope>
    <source>
        <strain evidence="1 2">3/211</strain>
    </source>
</reference>
<protein>
    <recommendedName>
        <fullName evidence="3">Zinc-finger domain-containing protein</fullName>
    </recommendedName>
</protein>
<keyword evidence="2" id="KW-1185">Reference proteome</keyword>
<comment type="caution">
    <text evidence="1">The sequence shown here is derived from an EMBL/GenBank/DDBJ whole genome shotgun (WGS) entry which is preliminary data.</text>
</comment>